<name>A0A1I4TX60_9GAMM</name>
<dbReference type="Proteomes" id="UP000243629">
    <property type="component" value="Unassembled WGS sequence"/>
</dbReference>
<evidence type="ECO:0000313" key="2">
    <source>
        <dbReference type="EMBL" id="SFM81133.1"/>
    </source>
</evidence>
<dbReference type="OrthoDB" id="9816539at2"/>
<evidence type="ECO:0000313" key="3">
    <source>
        <dbReference type="Proteomes" id="UP000243629"/>
    </source>
</evidence>
<protein>
    <submittedName>
        <fullName evidence="2">PRiA4b ORF-3-like protein</fullName>
    </submittedName>
</protein>
<dbReference type="Gene3D" id="3.10.290.30">
    <property type="entry name" value="MM3350-like"/>
    <property type="match status" value="1"/>
</dbReference>
<reference evidence="3" key="1">
    <citation type="submission" date="2016-10" db="EMBL/GenBank/DDBJ databases">
        <authorList>
            <person name="Varghese N."/>
            <person name="Submissions S."/>
        </authorList>
    </citation>
    <scope>NUCLEOTIDE SEQUENCE [LARGE SCALE GENOMIC DNA]</scope>
    <source>
        <strain evidence="3">DSM 24213</strain>
    </source>
</reference>
<keyword evidence="3" id="KW-1185">Reference proteome</keyword>
<organism evidence="2 3">
    <name type="scientific">Halopseudomonas yangmingensis</name>
    <dbReference type="NCBI Taxonomy" id="1720063"/>
    <lineage>
        <taxon>Bacteria</taxon>
        <taxon>Pseudomonadati</taxon>
        <taxon>Pseudomonadota</taxon>
        <taxon>Gammaproteobacteria</taxon>
        <taxon>Pseudomonadales</taxon>
        <taxon>Pseudomonadaceae</taxon>
        <taxon>Halopseudomonas</taxon>
    </lineage>
</organism>
<feature type="domain" description="Plasmid pRiA4b Orf3-like" evidence="1">
    <location>
        <begin position="5"/>
        <end position="167"/>
    </location>
</feature>
<dbReference type="STRING" id="1720063.SAMN05216217_11662"/>
<evidence type="ECO:0000259" key="1">
    <source>
        <dbReference type="Pfam" id="PF07929"/>
    </source>
</evidence>
<sequence length="470" mass="53446">MPDTLQLQVTLKYSTPRIWRRLRVSSDATLAELHHTLQLCMGWSDAHLHCFRGSQGQVFGDPEQDPDGMLDWIDEHQVRLGDVLVSDKHRLYYDYDFGDGWEHEIRLEKRLPALADEQLPRCLHAVGFCPPEDVGGIPGFAEFLHALNDPQHPEHEHSCSWWGSTEFPQGNPAVDQINTQLAALGGVGHQVHRRNAQSLDDFAGLSPNAVHALLYQTFDCPELLQWQAPNTAELCQQVPLLRMLASLLDALGDQGVKLTARGNLPLAVVRAMLTAGDPQQLSRYPEALTSIRSELDCVPVHFAHVMADLCGLVQVRKGRLLARKRFVALGRNNQWGTLYLELLECILRTFNWAWLDHYDDCYGIRTTAPFMFWLLQCHAGDWREEGDWLEDWLRAFPTLPMEARDRPYQSAREQVIYAMGHRLFSLFQWLGLVEQQAHPSSRDKFAVAPLFMVRATPLLGQLARFNIPPG</sequence>
<dbReference type="EMBL" id="FOUI01000016">
    <property type="protein sequence ID" value="SFM81133.1"/>
    <property type="molecule type" value="Genomic_DNA"/>
</dbReference>
<dbReference type="PANTHER" id="PTHR41878">
    <property type="entry name" value="LEXA REPRESSOR-RELATED"/>
    <property type="match status" value="1"/>
</dbReference>
<gene>
    <name evidence="2" type="ORF">SAMN05216217_11662</name>
</gene>
<dbReference type="InterPro" id="IPR024047">
    <property type="entry name" value="MM3350-like_sf"/>
</dbReference>
<dbReference type="RefSeq" id="WP_093478171.1">
    <property type="nucleotide sequence ID" value="NZ_FOUI01000016.1"/>
</dbReference>
<dbReference type="Pfam" id="PF07929">
    <property type="entry name" value="PRiA4_ORF3"/>
    <property type="match status" value="1"/>
</dbReference>
<dbReference type="PANTHER" id="PTHR41878:SF1">
    <property type="entry name" value="TNPR PROTEIN"/>
    <property type="match status" value="1"/>
</dbReference>
<dbReference type="SUPFAM" id="SSF159941">
    <property type="entry name" value="MM3350-like"/>
    <property type="match status" value="1"/>
</dbReference>
<accession>A0A1I4TX60</accession>
<proteinExistence type="predicted"/>
<dbReference type="InterPro" id="IPR012912">
    <property type="entry name" value="Plasmid_pRiA4b_Orf3-like"/>
</dbReference>
<dbReference type="AlphaFoldDB" id="A0A1I4TX60"/>